<dbReference type="NCBIfam" id="TIGR01640">
    <property type="entry name" value="F_box_assoc_1"/>
    <property type="match status" value="2"/>
</dbReference>
<feature type="compositionally biased region" description="Basic and acidic residues" evidence="1">
    <location>
        <begin position="103"/>
        <end position="129"/>
    </location>
</feature>
<dbReference type="InterPro" id="IPR013187">
    <property type="entry name" value="F-box-assoc_dom_typ3"/>
</dbReference>
<dbReference type="InterPro" id="IPR017451">
    <property type="entry name" value="F-box-assoc_interact_dom"/>
</dbReference>
<dbReference type="PANTHER" id="PTHR31111:SF136">
    <property type="entry name" value="F-BOX ASSOCIATED DOMAIN-CONTAINING PROTEIN"/>
    <property type="match status" value="1"/>
</dbReference>
<dbReference type="InterPro" id="IPR001810">
    <property type="entry name" value="F-box_dom"/>
</dbReference>
<dbReference type="EnsemblPlants" id="EMT07215">
    <property type="protein sequence ID" value="EMT07215"/>
    <property type="gene ID" value="F775_03239"/>
</dbReference>
<organism evidence="2">
    <name type="scientific">Aegilops tauschii</name>
    <name type="common">Tausch's goatgrass</name>
    <name type="synonym">Aegilops squarrosa</name>
    <dbReference type="NCBI Taxonomy" id="37682"/>
    <lineage>
        <taxon>Eukaryota</taxon>
        <taxon>Viridiplantae</taxon>
        <taxon>Streptophyta</taxon>
        <taxon>Embryophyta</taxon>
        <taxon>Tracheophyta</taxon>
        <taxon>Spermatophyta</taxon>
        <taxon>Magnoliopsida</taxon>
        <taxon>Liliopsida</taxon>
        <taxon>Poales</taxon>
        <taxon>Poaceae</taxon>
        <taxon>BOP clade</taxon>
        <taxon>Pooideae</taxon>
        <taxon>Triticodae</taxon>
        <taxon>Triticeae</taxon>
        <taxon>Triticinae</taxon>
        <taxon>Aegilops</taxon>
    </lineage>
</organism>
<proteinExistence type="predicted"/>
<dbReference type="Pfam" id="PF08268">
    <property type="entry name" value="FBA_3"/>
    <property type="match status" value="2"/>
</dbReference>
<feature type="compositionally biased region" description="Acidic residues" evidence="1">
    <location>
        <begin position="69"/>
        <end position="102"/>
    </location>
</feature>
<protein>
    <submittedName>
        <fullName evidence="2">Uncharacterized protein</fullName>
    </submittedName>
</protein>
<accession>M8B0W6</accession>
<reference evidence="2" key="1">
    <citation type="submission" date="2015-06" db="UniProtKB">
        <authorList>
            <consortium name="EnsemblPlants"/>
        </authorList>
    </citation>
    <scope>IDENTIFICATION</scope>
</reference>
<dbReference type="PROSITE" id="PS50181">
    <property type="entry name" value="FBOX"/>
    <property type="match status" value="1"/>
</dbReference>
<dbReference type="InterPro" id="IPR036047">
    <property type="entry name" value="F-box-like_dom_sf"/>
</dbReference>
<name>M8B0W6_AEGTA</name>
<feature type="compositionally biased region" description="Acidic residues" evidence="1">
    <location>
        <begin position="130"/>
        <end position="140"/>
    </location>
</feature>
<sequence length="813" mass="91859">MACETQYASRLPDDVVLEILSFLPAKSIGRFRSMSRSWRAELSSTSFVEFHRRRANNPDQPKLFFSANFDDEASGSEDDNEASGSEDDIEASDGSEDDDEASDDSKDGDQASDDSKDNDEASDDSKDNDEASEDSEDEEGYFYSWQPGGGSVKKLMEYDFWCPAPLTKPLHGLVLIRSVFLGGHNLGDGYDVCNPSTGEFLYLPDTRLPLKTIIRYSNTQDHPPCYMDVAYGFGYSSVTHEYKAVRMFSSGYVPATTCCEVLVLGVPACWRPTAQQPPECVVEEHNPAVFLNGYLHFLCKDGGIITFSVNDETFDSLSPPPPYGNPYPEDDAIVSRLTELDGCLCLCREKTNGDGPYQVWLLRDHEPQQWEQLCSFDRSVWPEPEQTQLRTQWITPLTMHNGRSGQRKIMFGTGTCRVFTVDLDGEPEITQQSVCEESLVPLGRIIEDMDFRSPAPQAWSAVLKWLPTQSVLELSLVCREWRAMALNPHFHQSHVVHANSVKKHHHIKFVIDPSFGVLWDMDGIDNFPFSPDITAGLFHCSQPCHGLNVGTLNGMDFLCNPAMGYNQLIQHDDEDVQNNQENRSFAARIALGYDSHIDDHVLVSLAYEEKNMDTRQYKLRCNVRTVYGDQWYENDPPPRPVADSPPAYADGKIYWLVEPKLGPSTTATCELVAFDTIEREFEVVEGPPCSYNGGRISVVELHGIIHVAWSDQDADAIDVWVMDDNGAWCVEYRIELAEFWPEYSSERTTIMAIDPTDGRILLSTGRSLGYYNLKTMELETIYRVTAQSVYHDDRPHFCAVVYQESLFRPFMRE</sequence>
<dbReference type="Pfam" id="PF00646">
    <property type="entry name" value="F-box"/>
    <property type="match status" value="2"/>
</dbReference>
<evidence type="ECO:0000256" key="1">
    <source>
        <dbReference type="SAM" id="MobiDB-lite"/>
    </source>
</evidence>
<dbReference type="AlphaFoldDB" id="M8B0W6"/>
<dbReference type="SMART" id="SM00256">
    <property type="entry name" value="FBOX"/>
    <property type="match status" value="2"/>
</dbReference>
<dbReference type="SUPFAM" id="SSF81383">
    <property type="entry name" value="F-box domain"/>
    <property type="match status" value="2"/>
</dbReference>
<dbReference type="PANTHER" id="PTHR31111">
    <property type="entry name" value="BNAA05G37150D PROTEIN-RELATED"/>
    <property type="match status" value="1"/>
</dbReference>
<dbReference type="Gene3D" id="1.20.1280.50">
    <property type="match status" value="1"/>
</dbReference>
<evidence type="ECO:0000313" key="2">
    <source>
        <dbReference type="EnsemblPlants" id="EMT07215"/>
    </source>
</evidence>
<feature type="region of interest" description="Disordered" evidence="1">
    <location>
        <begin position="59"/>
        <end position="144"/>
    </location>
</feature>